<gene>
    <name evidence="2" type="ORF">MAGMO_3555</name>
</gene>
<sequence length="212" mass="23228">MSFLVSSYASWCRDRHLDDTRGAPLGDGLSRVSAKGCRFSQRNSVPGLGVMGRFLEMMRPMSLSTHVGVEGLMLLAELADLGRPEPGEAQQRLQDLAAFAQREPVTQADREVLRVAVLRLMDVIHDAANDEPKGGEREMLYPVGHITRDGQGMWVHMRLIPPEERDRQQGPETAAKSDLEELSMEPGARALVGPEPAYVQTMQSAIPPGGDA</sequence>
<organism evidence="2">
    <name type="scientific">Magnetococcus massalia (strain MO-1)</name>
    <dbReference type="NCBI Taxonomy" id="451514"/>
    <lineage>
        <taxon>Bacteria</taxon>
        <taxon>Pseudomonadati</taxon>
        <taxon>Pseudomonadota</taxon>
        <taxon>Magnetococcia</taxon>
        <taxon>Magnetococcales</taxon>
        <taxon>Magnetococcaceae</taxon>
        <taxon>Magnetococcus</taxon>
    </lineage>
</organism>
<evidence type="ECO:0000256" key="1">
    <source>
        <dbReference type="SAM" id="MobiDB-lite"/>
    </source>
</evidence>
<reference evidence="2" key="1">
    <citation type="submission" date="2015-04" db="EMBL/GenBank/DDBJ databases">
        <authorList>
            <person name="Syromyatnikov M.Y."/>
            <person name="Popov V.N."/>
        </authorList>
    </citation>
    <scope>NUCLEOTIDE SEQUENCE</scope>
    <source>
        <strain evidence="2">MO-1</strain>
    </source>
</reference>
<name>A0A1S7LPF9_MAGMO</name>
<proteinExistence type="predicted"/>
<accession>A0A1S7LPF9</accession>
<feature type="region of interest" description="Disordered" evidence="1">
    <location>
        <begin position="161"/>
        <end position="196"/>
    </location>
</feature>
<feature type="compositionally biased region" description="Basic and acidic residues" evidence="1">
    <location>
        <begin position="161"/>
        <end position="179"/>
    </location>
</feature>
<dbReference type="AlphaFoldDB" id="A0A1S7LPF9"/>
<evidence type="ECO:0000313" key="2">
    <source>
        <dbReference type="EMBL" id="CRH07691.1"/>
    </source>
</evidence>
<dbReference type="EMBL" id="LO017727">
    <property type="protein sequence ID" value="CRH07691.1"/>
    <property type="molecule type" value="Genomic_DNA"/>
</dbReference>
<protein>
    <submittedName>
        <fullName evidence="2">Uncharacterized protein</fullName>
    </submittedName>
</protein>